<gene>
    <name evidence="4" type="primary">TCP11L1</name>
    <name evidence="4" type="ORF">A0J61_00734</name>
</gene>
<dbReference type="InParanoid" id="A0A1C7NQ42"/>
<dbReference type="Pfam" id="PF05794">
    <property type="entry name" value="Tcp11"/>
    <property type="match status" value="1"/>
</dbReference>
<evidence type="ECO:0000256" key="1">
    <source>
        <dbReference type="ARBA" id="ARBA00010954"/>
    </source>
</evidence>
<dbReference type="EMBL" id="LUGH01000018">
    <property type="protein sequence ID" value="OBZ91227.1"/>
    <property type="molecule type" value="Genomic_DNA"/>
</dbReference>
<protein>
    <submittedName>
        <fullName evidence="4">T-complex protein 11-like protein 1</fullName>
    </submittedName>
</protein>
<dbReference type="GO" id="GO:0010737">
    <property type="term" value="P:protein kinase A signaling"/>
    <property type="evidence" value="ECO:0007669"/>
    <property type="project" value="TreeGrafter"/>
</dbReference>
<dbReference type="PANTHER" id="PTHR12832">
    <property type="entry name" value="TESTIS-SPECIFIC PROTEIN PBS13 T-COMPLEX 11"/>
    <property type="match status" value="1"/>
</dbReference>
<evidence type="ECO:0000313" key="5">
    <source>
        <dbReference type="Proteomes" id="UP000093000"/>
    </source>
</evidence>
<evidence type="ECO:0000313" key="4">
    <source>
        <dbReference type="EMBL" id="OBZ91227.1"/>
    </source>
</evidence>
<reference evidence="4 5" key="1">
    <citation type="submission" date="2016-03" db="EMBL/GenBank/DDBJ databases">
        <title>Choanephora cucurbitarum.</title>
        <authorList>
            <person name="Min B."/>
            <person name="Park H."/>
            <person name="Park J.-H."/>
            <person name="Shin H.-D."/>
            <person name="Choi I.-G."/>
        </authorList>
    </citation>
    <scope>NUCLEOTIDE SEQUENCE [LARGE SCALE GENOMIC DNA]</scope>
    <source>
        <strain evidence="4 5">KUS-F28377</strain>
    </source>
</reference>
<proteinExistence type="inferred from homology"/>
<dbReference type="InterPro" id="IPR008862">
    <property type="entry name" value="Tcp11"/>
</dbReference>
<sequence length="788" mass="89755">MAIAESNRNIYIEQRRAYSKRLVDRAKRVALQNQKRSEQEQERRRAELERRLEKTEERRLAHLNRYKLQKKKVIPPSSSSLTSTNTEDTMPTVSTKKITTPPLSPSLTAPKKKPSSWSIILKAFKELGLPSPSSPDTWLEFNALGQLLHQPKVVVVTTKVLNTALKTVDEESRHRARVLLTSYMTLMCPKEVLEDVNGAEEKRLHASAKEMLQLFEVWLKAHGRPGATAARMAFVNAWNDYNLLFESWKSRDCDQLIKNMIIYYVELSTLRQTVIAQSHGDEAVGEQLREQLEQIKAKLQKLGGHEALNNLQRALESSASSTSTGRKKQQQNNTPRSSDEMDMFEQRQQQEKSEQLGQLLSGFAQPTSGITNEFLAHELIMDPEFKLQRHGSTDELEKRVRLMAEKAFFDKLEQDIQQGKADMSLPSVIQDVKMRLLSLVRPHTSLHKQIDEAIDLSLIKQQIKQHSFDMQHMISYVLNTMSGMCAPVRDEEIQNAKASTGMIDQMRSILTILDNMNLDLANFRLRSLRPHLMSIAVEYEREKFATMLNQGTIQLVRTKAWLTDSTQKLCQVAAQRNPEGVLPEKNNKPSHDAVFEDAFVSLLVQPQPIAHLSDLPETLYLDVKRMGEYQNEVQATTMVAALLMLAKNFGSVHQQQLSRLASRLFTMLEDSSTSIDNLALEIERSANVRPERRTMVKTMVDKTINQTDTVYSLLSRRISSVIKNTIQNNQFVTEAVLTSNGLDPIRAQLQSISLKVLRLANHNRKVYSSWYSDIIAEALNENMVAPSQ</sequence>
<feature type="region of interest" description="Disordered" evidence="3">
    <location>
        <begin position="72"/>
        <end position="110"/>
    </location>
</feature>
<feature type="coiled-coil region" evidence="2">
    <location>
        <begin position="29"/>
        <end position="65"/>
    </location>
</feature>
<evidence type="ECO:0000256" key="2">
    <source>
        <dbReference type="SAM" id="Coils"/>
    </source>
</evidence>
<dbReference type="OrthoDB" id="276323at2759"/>
<feature type="compositionally biased region" description="Polar residues" evidence="3">
    <location>
        <begin position="87"/>
        <end position="98"/>
    </location>
</feature>
<dbReference type="AlphaFoldDB" id="A0A1C7NQ42"/>
<organism evidence="4 5">
    <name type="scientific">Choanephora cucurbitarum</name>
    <dbReference type="NCBI Taxonomy" id="101091"/>
    <lineage>
        <taxon>Eukaryota</taxon>
        <taxon>Fungi</taxon>
        <taxon>Fungi incertae sedis</taxon>
        <taxon>Mucoromycota</taxon>
        <taxon>Mucoromycotina</taxon>
        <taxon>Mucoromycetes</taxon>
        <taxon>Mucorales</taxon>
        <taxon>Mucorineae</taxon>
        <taxon>Choanephoraceae</taxon>
        <taxon>Choanephoroideae</taxon>
        <taxon>Choanephora</taxon>
    </lineage>
</organism>
<name>A0A1C7NQ42_9FUNG</name>
<feature type="region of interest" description="Disordered" evidence="3">
    <location>
        <begin position="315"/>
        <end position="351"/>
    </location>
</feature>
<comment type="similarity">
    <text evidence="1">Belongs to the TCP11 family.</text>
</comment>
<dbReference type="Proteomes" id="UP000093000">
    <property type="component" value="Unassembled WGS sequence"/>
</dbReference>
<dbReference type="PANTHER" id="PTHR12832:SF11">
    <property type="entry name" value="LD23868P"/>
    <property type="match status" value="1"/>
</dbReference>
<accession>A0A1C7NQ42</accession>
<comment type="caution">
    <text evidence="4">The sequence shown here is derived from an EMBL/GenBank/DDBJ whole genome shotgun (WGS) entry which is preliminary data.</text>
</comment>
<feature type="compositionally biased region" description="Polar residues" evidence="3">
    <location>
        <begin position="315"/>
        <end position="336"/>
    </location>
</feature>
<feature type="compositionally biased region" description="Low complexity" evidence="3">
    <location>
        <begin position="77"/>
        <end position="86"/>
    </location>
</feature>
<keyword evidence="2" id="KW-0175">Coiled coil</keyword>
<dbReference type="STRING" id="101091.A0A1C7NQ42"/>
<evidence type="ECO:0000256" key="3">
    <source>
        <dbReference type="SAM" id="MobiDB-lite"/>
    </source>
</evidence>
<feature type="compositionally biased region" description="Low complexity" evidence="3">
    <location>
        <begin position="99"/>
        <end position="109"/>
    </location>
</feature>
<keyword evidence="5" id="KW-1185">Reference proteome</keyword>